<feature type="non-terminal residue" evidence="1">
    <location>
        <position position="1"/>
    </location>
</feature>
<proteinExistence type="predicted"/>
<evidence type="ECO:0000313" key="1">
    <source>
        <dbReference type="EMBL" id="KKL61942.1"/>
    </source>
</evidence>
<comment type="caution">
    <text evidence="1">The sequence shown here is derived from an EMBL/GenBank/DDBJ whole genome shotgun (WGS) entry which is preliminary data.</text>
</comment>
<dbReference type="AlphaFoldDB" id="A0A0F9GFL2"/>
<dbReference type="EMBL" id="LAZR01028652">
    <property type="protein sequence ID" value="KKL61942.1"/>
    <property type="molecule type" value="Genomic_DNA"/>
</dbReference>
<protein>
    <submittedName>
        <fullName evidence="1">Uncharacterized protein</fullName>
    </submittedName>
</protein>
<accession>A0A0F9GFL2</accession>
<gene>
    <name evidence="1" type="ORF">LCGC14_2190180</name>
</gene>
<name>A0A0F9GFL2_9ZZZZ</name>
<reference evidence="1" key="1">
    <citation type="journal article" date="2015" name="Nature">
        <title>Complex archaea that bridge the gap between prokaryotes and eukaryotes.</title>
        <authorList>
            <person name="Spang A."/>
            <person name="Saw J.H."/>
            <person name="Jorgensen S.L."/>
            <person name="Zaremba-Niedzwiedzka K."/>
            <person name="Martijn J."/>
            <person name="Lind A.E."/>
            <person name="van Eijk R."/>
            <person name="Schleper C."/>
            <person name="Guy L."/>
            <person name="Ettema T.J."/>
        </authorList>
    </citation>
    <scope>NUCLEOTIDE SEQUENCE</scope>
</reference>
<organism evidence="1">
    <name type="scientific">marine sediment metagenome</name>
    <dbReference type="NCBI Taxonomy" id="412755"/>
    <lineage>
        <taxon>unclassified sequences</taxon>
        <taxon>metagenomes</taxon>
        <taxon>ecological metagenomes</taxon>
    </lineage>
</organism>
<sequence>DLLKTPQPIDLLAVEPEQVGGIPPSRTGLVPENIRSDVRAAMEAAPAPVGFAMEMSPAISGTALGGLAFSVFGPVGIFLGAVAGGAIGEFIGQETGVTPQSDLGLGLAAAGPVVGKGLGIGKQALTRGAVKAALVPSPVKAALARTIVSDAVDTLSSFGGRVLAKQTGLMSRPAGQLYKAVREIGVRLNPRNSRTLSTLDGLEEELAAFAAFPEIKQSIRLLRSVRSVFDQDFIGFNEIIGVKKLVGVAVKKAEKALSDSGTKLGSAKLVFKAMADDIDELAQFGKGLKGKGAQLLQIATKRAKLEFSIDELETVVSQHTKLITDQAEAVLDINGLRNTLRAMLDPASKKFNKNFAAALGDEIKPLMNELTVLAKLSKSLNPAGPGSLVIRGLGGAAGGAAGFAAAGVPGAVVGTIAGVGLPEMIMGIMLSPVGRKALRKAMVAGRGQLNAREWNLIGQAVVQTIKPGESDLTGFKIMDAFVGGG</sequence>